<name>A0A0A7I8H7_9BIFI</name>
<gene>
    <name evidence="1" type="ORF">AH68_09985</name>
</gene>
<evidence type="ECO:0000313" key="1">
    <source>
        <dbReference type="EMBL" id="AIZ15530.1"/>
    </source>
</evidence>
<reference evidence="1 2" key="1">
    <citation type="journal article" date="2015" name="Genome Announc.">
        <title>Complete and Assembled Genome Sequence of Bifidobacterium kashiwanohense PV20-2, Isolated from the Feces of an Anemic Kenyan Infant.</title>
        <authorList>
            <person name="Vazquez-Gutierrez P."/>
            <person name="Lacroix C."/>
            <person name="Chassard C."/>
            <person name="Klumpp J."/>
            <person name="Jans C."/>
            <person name="Stevens M.J."/>
        </authorList>
    </citation>
    <scope>NUCLEOTIDE SEQUENCE [LARGE SCALE GENOMIC DNA]</scope>
    <source>
        <strain evidence="1 2">PV20-2</strain>
    </source>
</reference>
<evidence type="ECO:0000313" key="2">
    <source>
        <dbReference type="Proteomes" id="UP000030625"/>
    </source>
</evidence>
<dbReference type="Proteomes" id="UP000030625">
    <property type="component" value="Chromosome"/>
</dbReference>
<protein>
    <submittedName>
        <fullName evidence="1">Uncharacterized protein</fullName>
    </submittedName>
</protein>
<sequence length="72" mass="8137">MVNGKTAIGWLIGHHQTTTDKKIDIVNNPNEYSPDPRYIVDLVEKVIHVSVKTVDIVNGLPQLNEKKTQPIY</sequence>
<organism evidence="1 2">
    <name type="scientific">Bifidobacterium catenulatum PV20-2</name>
    <dbReference type="NCBI Taxonomy" id="1447716"/>
    <lineage>
        <taxon>Bacteria</taxon>
        <taxon>Bacillati</taxon>
        <taxon>Actinomycetota</taxon>
        <taxon>Actinomycetes</taxon>
        <taxon>Bifidobacteriales</taxon>
        <taxon>Bifidobacteriaceae</taxon>
        <taxon>Bifidobacterium</taxon>
    </lineage>
</organism>
<proteinExistence type="predicted"/>
<dbReference type="HOGENOM" id="CLU_157815_1_0_11"/>
<dbReference type="EMBL" id="CP007456">
    <property type="protein sequence ID" value="AIZ15530.1"/>
    <property type="molecule type" value="Genomic_DNA"/>
</dbReference>
<dbReference type="AlphaFoldDB" id="A0A0A7I8H7"/>
<dbReference type="KEGG" id="bka:AH68_09985"/>
<accession>A0A0A7I8H7</accession>